<reference evidence="3" key="3">
    <citation type="submission" date="2025-04" db="UniProtKB">
        <authorList>
            <consortium name="RefSeq"/>
        </authorList>
    </citation>
    <scope>IDENTIFICATION</scope>
    <source>
        <strain evidence="3">CBS 304.34</strain>
    </source>
</reference>
<reference evidence="3" key="2">
    <citation type="submission" date="2020-04" db="EMBL/GenBank/DDBJ databases">
        <authorList>
            <consortium name="NCBI Genome Project"/>
        </authorList>
    </citation>
    <scope>NUCLEOTIDE SEQUENCE</scope>
    <source>
        <strain evidence="3">CBS 304.34</strain>
    </source>
</reference>
<evidence type="ECO:0000313" key="3">
    <source>
        <dbReference type="RefSeq" id="XP_033583827.1"/>
    </source>
</evidence>
<dbReference type="RefSeq" id="XP_033583827.1">
    <property type="nucleotide sequence ID" value="XM_033718506.1"/>
</dbReference>
<dbReference type="EMBL" id="MU003692">
    <property type="protein sequence ID" value="KAF2816863.1"/>
    <property type="molecule type" value="Genomic_DNA"/>
</dbReference>
<evidence type="ECO:0000313" key="1">
    <source>
        <dbReference type="EMBL" id="KAF2816863.1"/>
    </source>
</evidence>
<gene>
    <name evidence="1 3" type="ORF">BDZ99DRAFT_456669</name>
</gene>
<sequence>MKTSLAAPSLSRSLATGPLSRKVANMMTAKTVAMVVIKSASRRAGFTIPYKTSHSPCGFREMEEWHGGSLFHCVAVVSARLCIDP</sequence>
<keyword evidence="2" id="KW-1185">Reference proteome</keyword>
<protein>
    <submittedName>
        <fullName evidence="1 3">Uncharacterized protein</fullName>
    </submittedName>
</protein>
<organism evidence="1">
    <name type="scientific">Mytilinidion resinicola</name>
    <dbReference type="NCBI Taxonomy" id="574789"/>
    <lineage>
        <taxon>Eukaryota</taxon>
        <taxon>Fungi</taxon>
        <taxon>Dikarya</taxon>
        <taxon>Ascomycota</taxon>
        <taxon>Pezizomycotina</taxon>
        <taxon>Dothideomycetes</taxon>
        <taxon>Pleosporomycetidae</taxon>
        <taxon>Mytilinidiales</taxon>
        <taxon>Mytilinidiaceae</taxon>
        <taxon>Mytilinidion</taxon>
    </lineage>
</organism>
<evidence type="ECO:0000313" key="2">
    <source>
        <dbReference type="Proteomes" id="UP000504636"/>
    </source>
</evidence>
<proteinExistence type="predicted"/>
<dbReference type="AlphaFoldDB" id="A0A6A6Z815"/>
<accession>A0A6A6Z815</accession>
<name>A0A6A6Z815_9PEZI</name>
<dbReference type="Proteomes" id="UP000504636">
    <property type="component" value="Unplaced"/>
</dbReference>
<reference evidence="1 3" key="1">
    <citation type="journal article" date="2020" name="Stud. Mycol.">
        <title>101 Dothideomycetes genomes: a test case for predicting lifestyles and emergence of pathogens.</title>
        <authorList>
            <person name="Haridas S."/>
            <person name="Albert R."/>
            <person name="Binder M."/>
            <person name="Bloem J."/>
            <person name="Labutti K."/>
            <person name="Salamov A."/>
            <person name="Andreopoulos B."/>
            <person name="Baker S."/>
            <person name="Barry K."/>
            <person name="Bills G."/>
            <person name="Bluhm B."/>
            <person name="Cannon C."/>
            <person name="Castanera R."/>
            <person name="Culley D."/>
            <person name="Daum C."/>
            <person name="Ezra D."/>
            <person name="Gonzalez J."/>
            <person name="Henrissat B."/>
            <person name="Kuo A."/>
            <person name="Liang C."/>
            <person name="Lipzen A."/>
            <person name="Lutzoni F."/>
            <person name="Magnuson J."/>
            <person name="Mondo S."/>
            <person name="Nolan M."/>
            <person name="Ohm R."/>
            <person name="Pangilinan J."/>
            <person name="Park H.-J."/>
            <person name="Ramirez L."/>
            <person name="Alfaro M."/>
            <person name="Sun H."/>
            <person name="Tritt A."/>
            <person name="Yoshinaga Y."/>
            <person name="Zwiers L.-H."/>
            <person name="Turgeon B."/>
            <person name="Goodwin S."/>
            <person name="Spatafora J."/>
            <person name="Crous P."/>
            <person name="Grigoriev I."/>
        </authorList>
    </citation>
    <scope>NUCLEOTIDE SEQUENCE</scope>
    <source>
        <strain evidence="1 3">CBS 304.34</strain>
    </source>
</reference>
<dbReference type="GeneID" id="54459399"/>